<dbReference type="InterPro" id="IPR035906">
    <property type="entry name" value="MetI-like_sf"/>
</dbReference>
<dbReference type="GO" id="GO:0043190">
    <property type="term" value="C:ATP-binding cassette (ABC) transporter complex"/>
    <property type="evidence" value="ECO:0007669"/>
    <property type="project" value="InterPro"/>
</dbReference>
<feature type="domain" description="ABC transmembrane type-1" evidence="10">
    <location>
        <begin position="21"/>
        <end position="210"/>
    </location>
</feature>
<evidence type="ECO:0000256" key="9">
    <source>
        <dbReference type="SAM" id="Phobius"/>
    </source>
</evidence>
<evidence type="ECO:0000256" key="1">
    <source>
        <dbReference type="ARBA" id="ARBA00004651"/>
    </source>
</evidence>
<dbReference type="InterPro" id="IPR000515">
    <property type="entry name" value="MetI-like"/>
</dbReference>
<evidence type="ECO:0000256" key="5">
    <source>
        <dbReference type="ARBA" id="ARBA00022692"/>
    </source>
</evidence>
<evidence type="ECO:0000256" key="3">
    <source>
        <dbReference type="ARBA" id="ARBA00022448"/>
    </source>
</evidence>
<evidence type="ECO:0000256" key="2">
    <source>
        <dbReference type="ARBA" id="ARBA00010072"/>
    </source>
</evidence>
<dbReference type="InterPro" id="IPR010065">
    <property type="entry name" value="AA_ABC_transptr_permease_3TM"/>
</dbReference>
<dbReference type="CDD" id="cd06261">
    <property type="entry name" value="TM_PBP2"/>
    <property type="match status" value="1"/>
</dbReference>
<feature type="transmembrane region" description="Helical" evidence="9">
    <location>
        <begin position="191"/>
        <end position="213"/>
    </location>
</feature>
<accession>A0A381TQ83</accession>
<feature type="transmembrane region" description="Helical" evidence="9">
    <location>
        <begin position="66"/>
        <end position="86"/>
    </location>
</feature>
<keyword evidence="8 9" id="KW-0472">Membrane</keyword>
<dbReference type="NCBIfam" id="TIGR01726">
    <property type="entry name" value="HEQRo_perm_3TM"/>
    <property type="match status" value="1"/>
</dbReference>
<evidence type="ECO:0000313" key="11">
    <source>
        <dbReference type="EMBL" id="SVA17678.1"/>
    </source>
</evidence>
<dbReference type="GO" id="GO:0022857">
    <property type="term" value="F:transmembrane transporter activity"/>
    <property type="evidence" value="ECO:0007669"/>
    <property type="project" value="InterPro"/>
</dbReference>
<organism evidence="11">
    <name type="scientific">marine metagenome</name>
    <dbReference type="NCBI Taxonomy" id="408172"/>
    <lineage>
        <taxon>unclassified sequences</taxon>
        <taxon>metagenomes</taxon>
        <taxon>ecological metagenomes</taxon>
    </lineage>
</organism>
<comment type="similarity">
    <text evidence="2">Belongs to the binding-protein-dependent transport system permease family. HisMQ subfamily.</text>
</comment>
<dbReference type="InterPro" id="IPR043429">
    <property type="entry name" value="ArtM/GltK/GlnP/TcyL/YhdX-like"/>
</dbReference>
<dbReference type="PANTHER" id="PTHR30614">
    <property type="entry name" value="MEMBRANE COMPONENT OF AMINO ACID ABC TRANSPORTER"/>
    <property type="match status" value="1"/>
</dbReference>
<feature type="transmembrane region" description="Helical" evidence="9">
    <location>
        <begin position="20"/>
        <end position="45"/>
    </location>
</feature>
<evidence type="ECO:0000256" key="6">
    <source>
        <dbReference type="ARBA" id="ARBA00022970"/>
    </source>
</evidence>
<evidence type="ECO:0000256" key="8">
    <source>
        <dbReference type="ARBA" id="ARBA00023136"/>
    </source>
</evidence>
<dbReference type="PANTHER" id="PTHR30614:SF20">
    <property type="entry name" value="GLUTAMINE TRANSPORT SYSTEM PERMEASE PROTEIN GLNP"/>
    <property type="match status" value="1"/>
</dbReference>
<sequence>MDFDFKWHVLTRYQSFLIDGVLITVQMALLGMAIALTLGLIIALMAKSGIKILEIFSDIYIQVFRAIPIFVFLIWLFYGAAMLTGINVPAFSTAVICLSMTHSAFMAETYRAGIESVPKGHREAGLSVGLSRFQVMRYIILPQAIRTVLPPIGNEFTIVFKSTTILGIIGVDELVRKAQSAVTLSFRPFELYSAVAVIFIIMVVIISRFNLYLEKKFSYS</sequence>
<evidence type="ECO:0000256" key="7">
    <source>
        <dbReference type="ARBA" id="ARBA00022989"/>
    </source>
</evidence>
<dbReference type="Gene3D" id="1.10.3720.10">
    <property type="entry name" value="MetI-like"/>
    <property type="match status" value="1"/>
</dbReference>
<keyword evidence="6" id="KW-0029">Amino-acid transport</keyword>
<protein>
    <recommendedName>
        <fullName evidence="10">ABC transmembrane type-1 domain-containing protein</fullName>
    </recommendedName>
</protein>
<dbReference type="AlphaFoldDB" id="A0A381TQ83"/>
<dbReference type="Pfam" id="PF00528">
    <property type="entry name" value="BPD_transp_1"/>
    <property type="match status" value="1"/>
</dbReference>
<proteinExistence type="inferred from homology"/>
<reference evidence="11" key="1">
    <citation type="submission" date="2018-05" db="EMBL/GenBank/DDBJ databases">
        <authorList>
            <person name="Lanie J.A."/>
            <person name="Ng W.-L."/>
            <person name="Kazmierczak K.M."/>
            <person name="Andrzejewski T.M."/>
            <person name="Davidsen T.M."/>
            <person name="Wayne K.J."/>
            <person name="Tettelin H."/>
            <person name="Glass J.I."/>
            <person name="Rusch D."/>
            <person name="Podicherti R."/>
            <person name="Tsui H.-C.T."/>
            <person name="Winkler M.E."/>
        </authorList>
    </citation>
    <scope>NUCLEOTIDE SEQUENCE</scope>
</reference>
<keyword evidence="7 9" id="KW-1133">Transmembrane helix</keyword>
<evidence type="ECO:0000259" key="10">
    <source>
        <dbReference type="PROSITE" id="PS50928"/>
    </source>
</evidence>
<dbReference type="SUPFAM" id="SSF161098">
    <property type="entry name" value="MetI-like"/>
    <property type="match status" value="1"/>
</dbReference>
<dbReference type="PROSITE" id="PS50928">
    <property type="entry name" value="ABC_TM1"/>
    <property type="match status" value="1"/>
</dbReference>
<keyword evidence="4" id="KW-1003">Cell membrane</keyword>
<comment type="subcellular location">
    <subcellularLocation>
        <location evidence="1">Cell membrane</location>
        <topology evidence="1">Multi-pass membrane protein</topology>
    </subcellularLocation>
</comment>
<dbReference type="EMBL" id="UINC01004902">
    <property type="protein sequence ID" value="SVA17678.1"/>
    <property type="molecule type" value="Genomic_DNA"/>
</dbReference>
<evidence type="ECO:0000256" key="4">
    <source>
        <dbReference type="ARBA" id="ARBA00022475"/>
    </source>
</evidence>
<keyword evidence="5 9" id="KW-0812">Transmembrane</keyword>
<dbReference type="GO" id="GO:0006865">
    <property type="term" value="P:amino acid transport"/>
    <property type="evidence" value="ECO:0007669"/>
    <property type="project" value="UniProtKB-KW"/>
</dbReference>
<name>A0A381TQ83_9ZZZZ</name>
<keyword evidence="3" id="KW-0813">Transport</keyword>
<gene>
    <name evidence="11" type="ORF">METZ01_LOCUS70532</name>
</gene>